<dbReference type="Proteomes" id="UP001459277">
    <property type="component" value="Unassembled WGS sequence"/>
</dbReference>
<evidence type="ECO:0000259" key="1">
    <source>
        <dbReference type="Pfam" id="PF00582"/>
    </source>
</evidence>
<protein>
    <recommendedName>
        <fullName evidence="1">UspA domain-containing protein</fullName>
    </recommendedName>
</protein>
<feature type="domain" description="UspA" evidence="1">
    <location>
        <begin position="2"/>
        <end position="55"/>
    </location>
</feature>
<organism evidence="2 3">
    <name type="scientific">Lithocarpus litseifolius</name>
    <dbReference type="NCBI Taxonomy" id="425828"/>
    <lineage>
        <taxon>Eukaryota</taxon>
        <taxon>Viridiplantae</taxon>
        <taxon>Streptophyta</taxon>
        <taxon>Embryophyta</taxon>
        <taxon>Tracheophyta</taxon>
        <taxon>Spermatophyta</taxon>
        <taxon>Magnoliopsida</taxon>
        <taxon>eudicotyledons</taxon>
        <taxon>Gunneridae</taxon>
        <taxon>Pentapetalae</taxon>
        <taxon>rosids</taxon>
        <taxon>fabids</taxon>
        <taxon>Fagales</taxon>
        <taxon>Fagaceae</taxon>
        <taxon>Lithocarpus</taxon>
    </lineage>
</organism>
<dbReference type="EMBL" id="JAZDWU010000001">
    <property type="protein sequence ID" value="KAL0017515.1"/>
    <property type="molecule type" value="Genomic_DNA"/>
</dbReference>
<proteinExistence type="predicted"/>
<dbReference type="InterPro" id="IPR044162">
    <property type="entry name" value="PHOS32/34"/>
</dbReference>
<dbReference type="InterPro" id="IPR014729">
    <property type="entry name" value="Rossmann-like_a/b/a_fold"/>
</dbReference>
<evidence type="ECO:0000313" key="3">
    <source>
        <dbReference type="Proteomes" id="UP001459277"/>
    </source>
</evidence>
<dbReference type="Gene3D" id="3.40.50.620">
    <property type="entry name" value="HUPs"/>
    <property type="match status" value="1"/>
</dbReference>
<evidence type="ECO:0000313" key="2">
    <source>
        <dbReference type="EMBL" id="KAL0017515.1"/>
    </source>
</evidence>
<dbReference type="InterPro" id="IPR006016">
    <property type="entry name" value="UspA"/>
</dbReference>
<comment type="caution">
    <text evidence="2">The sequence shown here is derived from an EMBL/GenBank/DDBJ whole genome shotgun (WGS) entry which is preliminary data.</text>
</comment>
<accession>A0AAW2E7D2</accession>
<reference evidence="2 3" key="1">
    <citation type="submission" date="2024-01" db="EMBL/GenBank/DDBJ databases">
        <title>A telomere-to-telomere, gap-free genome of sweet tea (Lithocarpus litseifolius).</title>
        <authorList>
            <person name="Zhou J."/>
        </authorList>
    </citation>
    <scope>NUCLEOTIDE SEQUENCE [LARGE SCALE GENOMIC DNA]</scope>
    <source>
        <strain evidence="2">Zhou-2022a</strain>
        <tissue evidence="2">Leaf</tissue>
    </source>
</reference>
<name>A0AAW2E7D2_9ROSI</name>
<dbReference type="PANTHER" id="PTHR31966">
    <property type="entry name" value="OS01G0783500 PROTEIN"/>
    <property type="match status" value="1"/>
</dbReference>
<dbReference type="Pfam" id="PF00582">
    <property type="entry name" value="Usp"/>
    <property type="match status" value="1"/>
</dbReference>
<dbReference type="AlphaFoldDB" id="A0AAW2E7D2"/>
<dbReference type="PANTHER" id="PTHR31966:SF18">
    <property type="entry name" value="UNIVERSAL STRESS PROTEIN PHOS32"/>
    <property type="match status" value="1"/>
</dbReference>
<dbReference type="SUPFAM" id="SSF52402">
    <property type="entry name" value="Adenine nucleotide alpha hydrolases-like"/>
    <property type="match status" value="1"/>
</dbReference>
<keyword evidence="3" id="KW-1185">Reference proteome</keyword>
<sequence length="99" mass="10985">MKERLCIEVERLGLSVVIMGSWGFGAVHHGNDDGRLGSVSDYCVHHCVCPIVVVRSPEDKDAVAEAVLAVKEGEEDDEYGVVVRRYSSRERGRAKTKRN</sequence>
<gene>
    <name evidence="2" type="ORF">SO802_004584</name>
</gene>